<proteinExistence type="predicted"/>
<organism evidence="1 2">
    <name type="scientific">Mucilaginibacter dorajii</name>
    <dbReference type="NCBI Taxonomy" id="692994"/>
    <lineage>
        <taxon>Bacteria</taxon>
        <taxon>Pseudomonadati</taxon>
        <taxon>Bacteroidota</taxon>
        <taxon>Sphingobacteriia</taxon>
        <taxon>Sphingobacteriales</taxon>
        <taxon>Sphingobacteriaceae</taxon>
        <taxon>Mucilaginibacter</taxon>
    </lineage>
</organism>
<dbReference type="RefSeq" id="WP_259096327.1">
    <property type="nucleotide sequence ID" value="NZ_BAAAZC010000023.1"/>
</dbReference>
<name>A0ABP7Q8L6_9SPHI</name>
<comment type="caution">
    <text evidence="1">The sequence shown here is derived from an EMBL/GenBank/DDBJ whole genome shotgun (WGS) entry which is preliminary data.</text>
</comment>
<dbReference type="EMBL" id="BAAAZC010000023">
    <property type="protein sequence ID" value="GAA3978260.1"/>
    <property type="molecule type" value="Genomic_DNA"/>
</dbReference>
<gene>
    <name evidence="1" type="ORF">GCM10022210_31490</name>
</gene>
<reference evidence="2" key="1">
    <citation type="journal article" date="2019" name="Int. J. Syst. Evol. Microbiol.">
        <title>The Global Catalogue of Microorganisms (GCM) 10K type strain sequencing project: providing services to taxonomists for standard genome sequencing and annotation.</title>
        <authorList>
            <consortium name="The Broad Institute Genomics Platform"/>
            <consortium name="The Broad Institute Genome Sequencing Center for Infectious Disease"/>
            <person name="Wu L."/>
            <person name="Ma J."/>
        </authorList>
    </citation>
    <scope>NUCLEOTIDE SEQUENCE [LARGE SCALE GENOMIC DNA]</scope>
    <source>
        <strain evidence="2">JCM 16601</strain>
    </source>
</reference>
<keyword evidence="2" id="KW-1185">Reference proteome</keyword>
<accession>A0ABP7Q8L6</accession>
<evidence type="ECO:0000313" key="1">
    <source>
        <dbReference type="EMBL" id="GAA3978260.1"/>
    </source>
</evidence>
<dbReference type="Proteomes" id="UP001500742">
    <property type="component" value="Unassembled WGS sequence"/>
</dbReference>
<evidence type="ECO:0008006" key="3">
    <source>
        <dbReference type="Google" id="ProtNLM"/>
    </source>
</evidence>
<evidence type="ECO:0000313" key="2">
    <source>
        <dbReference type="Proteomes" id="UP001500742"/>
    </source>
</evidence>
<sequence length="100" mass="10854">MPWKATLVTASTQQTLSRAHSALAKKTVYKLGQGGFDPSKPITKECDCSGFIVWAIGIPRELPPGSGHWLSTDEYWAGGKPVKDGLFKEIALADMHLQAI</sequence>
<protein>
    <recommendedName>
        <fullName evidence="3">NlpC/P60 domain-containing protein</fullName>
    </recommendedName>
</protein>